<dbReference type="Gene3D" id="3.30.160.60">
    <property type="entry name" value="Classic Zinc Finger"/>
    <property type="match status" value="1"/>
</dbReference>
<keyword evidence="5" id="KW-1185">Reference proteome</keyword>
<sequence length="152" mass="17081">CCEAIYSSVSGLKAHLANCNKGEHSVGKYRCLLCQKEFSSESGVKYHIIKAHSENWFRTSSEASRKKKNREQLSSSKEEKKKSTNGKKRGRKPKERPPEMSPKGRESVAAKTNHKKTLEHWESSRSSPEGDELVLKPPPSQRKGGASKMPEK</sequence>
<gene>
    <name evidence="4" type="primary">Znf512b_1</name>
    <name evidence="4" type="ORF">CISJUN_R03158</name>
</gene>
<dbReference type="PROSITE" id="PS50157">
    <property type="entry name" value="ZINC_FINGER_C2H2_2"/>
    <property type="match status" value="1"/>
</dbReference>
<feature type="domain" description="C2H2-type" evidence="3">
    <location>
        <begin position="29"/>
        <end position="53"/>
    </location>
</feature>
<dbReference type="InterPro" id="IPR013087">
    <property type="entry name" value="Znf_C2H2_type"/>
</dbReference>
<reference evidence="4 5" key="1">
    <citation type="submission" date="2019-09" db="EMBL/GenBank/DDBJ databases">
        <title>Bird 10,000 Genomes (B10K) Project - Family phase.</title>
        <authorList>
            <person name="Zhang G."/>
        </authorList>
    </citation>
    <scope>NUCLEOTIDE SEQUENCE [LARGE SCALE GENOMIC DNA]</scope>
    <source>
        <strain evidence="4">B10K-DU-002-30</strain>
        <tissue evidence="4">Muscle</tissue>
    </source>
</reference>
<dbReference type="PANTHER" id="PTHR22979">
    <property type="entry name" value="ZINC FINGER PROTEIN-RELATED"/>
    <property type="match status" value="1"/>
</dbReference>
<feature type="compositionally biased region" description="Basic and acidic residues" evidence="2">
    <location>
        <begin position="95"/>
        <end position="108"/>
    </location>
</feature>
<feature type="compositionally biased region" description="Basic residues" evidence="2">
    <location>
        <begin position="83"/>
        <end position="94"/>
    </location>
</feature>
<evidence type="ECO:0000313" key="5">
    <source>
        <dbReference type="Proteomes" id="UP000546986"/>
    </source>
</evidence>
<accession>A0A7L1QU65</accession>
<dbReference type="InterPro" id="IPR036236">
    <property type="entry name" value="Znf_C2H2_sf"/>
</dbReference>
<keyword evidence="1" id="KW-0862">Zinc</keyword>
<dbReference type="AlphaFoldDB" id="A0A7L1QU65"/>
<dbReference type="EMBL" id="VXBR01007314">
    <property type="protein sequence ID" value="NXO27460.1"/>
    <property type="molecule type" value="Genomic_DNA"/>
</dbReference>
<evidence type="ECO:0000256" key="1">
    <source>
        <dbReference type="PROSITE-ProRule" id="PRU00042"/>
    </source>
</evidence>
<dbReference type="SUPFAM" id="SSF57667">
    <property type="entry name" value="beta-beta-alpha zinc fingers"/>
    <property type="match status" value="1"/>
</dbReference>
<evidence type="ECO:0000256" key="2">
    <source>
        <dbReference type="SAM" id="MobiDB-lite"/>
    </source>
</evidence>
<evidence type="ECO:0000313" key="4">
    <source>
        <dbReference type="EMBL" id="NXO27460.1"/>
    </source>
</evidence>
<comment type="caution">
    <text evidence="4">The sequence shown here is derived from an EMBL/GenBank/DDBJ whole genome shotgun (WGS) entry which is preliminary data.</text>
</comment>
<proteinExistence type="predicted"/>
<feature type="non-terminal residue" evidence="4">
    <location>
        <position position="152"/>
    </location>
</feature>
<keyword evidence="1" id="KW-0863">Zinc-finger</keyword>
<evidence type="ECO:0000259" key="3">
    <source>
        <dbReference type="PROSITE" id="PS50157"/>
    </source>
</evidence>
<feature type="non-terminal residue" evidence="4">
    <location>
        <position position="1"/>
    </location>
</feature>
<protein>
    <submittedName>
        <fullName evidence="4">Z512B protein</fullName>
    </submittedName>
</protein>
<dbReference type="PANTHER" id="PTHR22979:SF3">
    <property type="entry name" value="ZINC FINGER PROTEIN 512B"/>
    <property type="match status" value="1"/>
</dbReference>
<organism evidence="4 5">
    <name type="scientific">Cisticola juncidis</name>
    <dbReference type="NCBI Taxonomy" id="52622"/>
    <lineage>
        <taxon>Eukaryota</taxon>
        <taxon>Metazoa</taxon>
        <taxon>Chordata</taxon>
        <taxon>Craniata</taxon>
        <taxon>Vertebrata</taxon>
        <taxon>Euteleostomi</taxon>
        <taxon>Archelosauria</taxon>
        <taxon>Archosauria</taxon>
        <taxon>Dinosauria</taxon>
        <taxon>Saurischia</taxon>
        <taxon>Theropoda</taxon>
        <taxon>Coelurosauria</taxon>
        <taxon>Aves</taxon>
        <taxon>Neognathae</taxon>
        <taxon>Neoaves</taxon>
        <taxon>Telluraves</taxon>
        <taxon>Australaves</taxon>
        <taxon>Passeriformes</taxon>
        <taxon>Sylvioidea</taxon>
        <taxon>Cisticolidae</taxon>
        <taxon>Cisticola</taxon>
    </lineage>
</organism>
<feature type="region of interest" description="Disordered" evidence="2">
    <location>
        <begin position="55"/>
        <end position="152"/>
    </location>
</feature>
<dbReference type="PROSITE" id="PS00028">
    <property type="entry name" value="ZINC_FINGER_C2H2_1"/>
    <property type="match status" value="1"/>
</dbReference>
<dbReference type="Proteomes" id="UP000546986">
    <property type="component" value="Unassembled WGS sequence"/>
</dbReference>
<dbReference type="GO" id="GO:0008270">
    <property type="term" value="F:zinc ion binding"/>
    <property type="evidence" value="ECO:0007669"/>
    <property type="project" value="UniProtKB-KW"/>
</dbReference>
<name>A0A7L1QU65_9PASS</name>
<dbReference type="InterPro" id="IPR052274">
    <property type="entry name" value="Krueppel_C2H2_Zn-finger"/>
</dbReference>
<keyword evidence="1" id="KW-0479">Metal-binding</keyword>